<gene>
    <name evidence="3" type="ORF">NCTC11212_02585</name>
    <name evidence="2" type="ORF">SAMN05421800_12153</name>
</gene>
<reference evidence="2 4" key="1">
    <citation type="submission" date="2017-02" db="EMBL/GenBank/DDBJ databases">
        <authorList>
            <person name="Varghese N."/>
            <person name="Submissions S."/>
        </authorList>
    </citation>
    <scope>NUCLEOTIDE SEQUENCE [LARGE SCALE GENOMIC DNA]</scope>
    <source>
        <strain evidence="2 4">DSM 16775</strain>
    </source>
</reference>
<dbReference type="RefSeq" id="WP_123920829.1">
    <property type="nucleotide sequence ID" value="NZ_CP033934.1"/>
</dbReference>
<name>A0AAX2IMB5_9FLAO</name>
<proteinExistence type="predicted"/>
<keyword evidence="4" id="KW-1185">Reference proteome</keyword>
<accession>A0AAX2IMB5</accession>
<dbReference type="Proteomes" id="UP000190669">
    <property type="component" value="Unassembled WGS sequence"/>
</dbReference>
<protein>
    <submittedName>
        <fullName evidence="3">Uncharacterized protein</fullName>
    </submittedName>
</protein>
<sequence>MKKLLVVAAFTVAGMTGSLSAKETVAMKNTGKTIKIATECYVKAYDKNGKYLGLYKVACPKVIVIG</sequence>
<evidence type="ECO:0000256" key="1">
    <source>
        <dbReference type="SAM" id="SignalP"/>
    </source>
</evidence>
<feature type="signal peptide" evidence="1">
    <location>
        <begin position="1"/>
        <end position="21"/>
    </location>
</feature>
<feature type="chain" id="PRO_5043847444" evidence="1">
    <location>
        <begin position="22"/>
        <end position="66"/>
    </location>
</feature>
<evidence type="ECO:0000313" key="4">
    <source>
        <dbReference type="Proteomes" id="UP000190669"/>
    </source>
</evidence>
<keyword evidence="1" id="KW-0732">Signal</keyword>
<evidence type="ECO:0000313" key="3">
    <source>
        <dbReference type="EMBL" id="SQA90687.1"/>
    </source>
</evidence>
<comment type="caution">
    <text evidence="3">The sequence shown here is derived from an EMBL/GenBank/DDBJ whole genome shotgun (WGS) entry which is preliminary data.</text>
</comment>
<dbReference type="Proteomes" id="UP000251937">
    <property type="component" value="Unassembled WGS sequence"/>
</dbReference>
<dbReference type="EMBL" id="UAVR01000012">
    <property type="protein sequence ID" value="SQA90687.1"/>
    <property type="molecule type" value="Genomic_DNA"/>
</dbReference>
<organism evidence="3 5">
    <name type="scientific">Chryseobacterium balustinum</name>
    <dbReference type="NCBI Taxonomy" id="246"/>
    <lineage>
        <taxon>Bacteria</taxon>
        <taxon>Pseudomonadati</taxon>
        <taxon>Bacteroidota</taxon>
        <taxon>Flavobacteriia</taxon>
        <taxon>Flavobacteriales</taxon>
        <taxon>Weeksellaceae</taxon>
        <taxon>Chryseobacterium group</taxon>
        <taxon>Chryseobacterium</taxon>
    </lineage>
</organism>
<evidence type="ECO:0000313" key="2">
    <source>
        <dbReference type="EMBL" id="SKC02423.1"/>
    </source>
</evidence>
<dbReference type="EMBL" id="FUZE01000021">
    <property type="protein sequence ID" value="SKC02423.1"/>
    <property type="molecule type" value="Genomic_DNA"/>
</dbReference>
<dbReference type="AlphaFoldDB" id="A0AAX2IMB5"/>
<reference evidence="3 5" key="2">
    <citation type="submission" date="2018-06" db="EMBL/GenBank/DDBJ databases">
        <authorList>
            <consortium name="Pathogen Informatics"/>
            <person name="Doyle S."/>
        </authorList>
    </citation>
    <scope>NUCLEOTIDE SEQUENCE [LARGE SCALE GENOMIC DNA]</scope>
    <source>
        <strain evidence="3 5">NCTC11212</strain>
    </source>
</reference>
<evidence type="ECO:0000313" key="5">
    <source>
        <dbReference type="Proteomes" id="UP000251937"/>
    </source>
</evidence>